<keyword evidence="4 7" id="KW-1133">Transmembrane helix</keyword>
<dbReference type="InterPro" id="IPR003838">
    <property type="entry name" value="ABC3_permease_C"/>
</dbReference>
<feature type="transmembrane region" description="Helical" evidence="7">
    <location>
        <begin position="278"/>
        <end position="303"/>
    </location>
</feature>
<evidence type="ECO:0000256" key="1">
    <source>
        <dbReference type="ARBA" id="ARBA00004651"/>
    </source>
</evidence>
<feature type="transmembrane region" description="Helical" evidence="7">
    <location>
        <begin position="323"/>
        <end position="345"/>
    </location>
</feature>
<dbReference type="PANTHER" id="PTHR30572">
    <property type="entry name" value="MEMBRANE COMPONENT OF TRANSPORTER-RELATED"/>
    <property type="match status" value="1"/>
</dbReference>
<dbReference type="Proteomes" id="UP000184164">
    <property type="component" value="Unassembled WGS sequence"/>
</dbReference>
<evidence type="ECO:0000256" key="2">
    <source>
        <dbReference type="ARBA" id="ARBA00022475"/>
    </source>
</evidence>
<proteinExistence type="inferred from homology"/>
<organism evidence="10 11">
    <name type="scientific">Mariniphaga anaerophila</name>
    <dbReference type="NCBI Taxonomy" id="1484053"/>
    <lineage>
        <taxon>Bacteria</taxon>
        <taxon>Pseudomonadati</taxon>
        <taxon>Bacteroidota</taxon>
        <taxon>Bacteroidia</taxon>
        <taxon>Marinilabiliales</taxon>
        <taxon>Prolixibacteraceae</taxon>
        <taxon>Mariniphaga</taxon>
    </lineage>
</organism>
<keyword evidence="2" id="KW-1003">Cell membrane</keyword>
<evidence type="ECO:0000313" key="10">
    <source>
        <dbReference type="EMBL" id="SHF11467.1"/>
    </source>
</evidence>
<protein>
    <submittedName>
        <fullName evidence="10">Putative ABC transport system permease protein</fullName>
    </submittedName>
</protein>
<dbReference type="Pfam" id="PF02687">
    <property type="entry name" value="FtsX"/>
    <property type="match status" value="1"/>
</dbReference>
<feature type="transmembrane region" description="Helical" evidence="7">
    <location>
        <begin position="21"/>
        <end position="42"/>
    </location>
</feature>
<keyword evidence="3 7" id="KW-0812">Transmembrane</keyword>
<sequence>MFDIDKWQEIFATIKKNKMRTFLTGFSVAWGIFMLMILLGAGNGLSNGVAENFMRDAVNAMWLWSGRTSMPYQGMKENRQIRFTNADYELIKHLEGVEFTSGRYYISGNRFAYGNESGEYTAVTCHPELKKVESIEIEKGRFINEIDILETRKSVVLGKDIYDALFKNKEAIGEYVRINNVPFKVVGICLEGGGTRHRNAYIPVTTGQKVFNGANRLHNFALTINANSIEESKAIEDRVRAALARKHKFDETDRAALGSYNKLENYLQTMRIFEAIKIFIWIIGAGTLIAGIVGVSNIMLIVVKERTKEIGIRKAIGASPASVVGLILLESILITTIAGYVGLVLGTGLMEGVNFFVEQQYAAAAAANSGNGETIFRNPTVDLNIAATATMLLVFAGAVAGYIPAKRAARIKPIVALRDE</sequence>
<evidence type="ECO:0000256" key="3">
    <source>
        <dbReference type="ARBA" id="ARBA00022692"/>
    </source>
</evidence>
<comment type="similarity">
    <text evidence="6">Belongs to the ABC-4 integral membrane protein family.</text>
</comment>
<dbReference type="GO" id="GO:0022857">
    <property type="term" value="F:transmembrane transporter activity"/>
    <property type="evidence" value="ECO:0007669"/>
    <property type="project" value="TreeGrafter"/>
</dbReference>
<keyword evidence="5 7" id="KW-0472">Membrane</keyword>
<dbReference type="AlphaFoldDB" id="A0A1M4Z0X4"/>
<evidence type="ECO:0000313" key="11">
    <source>
        <dbReference type="Proteomes" id="UP000184164"/>
    </source>
</evidence>
<accession>A0A1M4Z0X4</accession>
<dbReference type="GO" id="GO:0005886">
    <property type="term" value="C:plasma membrane"/>
    <property type="evidence" value="ECO:0007669"/>
    <property type="project" value="UniProtKB-SubCell"/>
</dbReference>
<dbReference type="PANTHER" id="PTHR30572:SF4">
    <property type="entry name" value="ABC TRANSPORTER PERMEASE YTRF"/>
    <property type="match status" value="1"/>
</dbReference>
<comment type="subcellular location">
    <subcellularLocation>
        <location evidence="1">Cell membrane</location>
        <topology evidence="1">Multi-pass membrane protein</topology>
    </subcellularLocation>
</comment>
<keyword evidence="11" id="KW-1185">Reference proteome</keyword>
<dbReference type="InterPro" id="IPR050250">
    <property type="entry name" value="Macrolide_Exporter_MacB"/>
</dbReference>
<dbReference type="STRING" id="1484053.SAMN05444274_103535"/>
<evidence type="ECO:0000256" key="6">
    <source>
        <dbReference type="ARBA" id="ARBA00038076"/>
    </source>
</evidence>
<reference evidence="11" key="1">
    <citation type="submission" date="2016-11" db="EMBL/GenBank/DDBJ databases">
        <authorList>
            <person name="Varghese N."/>
            <person name="Submissions S."/>
        </authorList>
    </citation>
    <scope>NUCLEOTIDE SEQUENCE [LARGE SCALE GENOMIC DNA]</scope>
    <source>
        <strain evidence="11">DSM 26910</strain>
    </source>
</reference>
<evidence type="ECO:0000256" key="7">
    <source>
        <dbReference type="SAM" id="Phobius"/>
    </source>
</evidence>
<dbReference type="OrthoDB" id="9770036at2"/>
<evidence type="ECO:0000259" key="9">
    <source>
        <dbReference type="Pfam" id="PF12704"/>
    </source>
</evidence>
<feature type="domain" description="MacB-like periplasmic core" evidence="9">
    <location>
        <begin position="21"/>
        <end position="241"/>
    </location>
</feature>
<dbReference type="Pfam" id="PF12704">
    <property type="entry name" value="MacB_PCD"/>
    <property type="match status" value="1"/>
</dbReference>
<dbReference type="InterPro" id="IPR025857">
    <property type="entry name" value="MacB_PCD"/>
</dbReference>
<evidence type="ECO:0000259" key="8">
    <source>
        <dbReference type="Pfam" id="PF02687"/>
    </source>
</evidence>
<evidence type="ECO:0000256" key="5">
    <source>
        <dbReference type="ARBA" id="ARBA00023136"/>
    </source>
</evidence>
<dbReference type="RefSeq" id="WP_073000801.1">
    <property type="nucleotide sequence ID" value="NZ_FQUM01000003.1"/>
</dbReference>
<evidence type="ECO:0000256" key="4">
    <source>
        <dbReference type="ARBA" id="ARBA00022989"/>
    </source>
</evidence>
<dbReference type="EMBL" id="FQUM01000003">
    <property type="protein sequence ID" value="SHF11467.1"/>
    <property type="molecule type" value="Genomic_DNA"/>
</dbReference>
<gene>
    <name evidence="10" type="ORF">SAMN05444274_103535</name>
</gene>
<feature type="domain" description="ABC3 transporter permease C-terminal" evidence="8">
    <location>
        <begin position="282"/>
        <end position="413"/>
    </location>
</feature>
<name>A0A1M4Z0X4_9BACT</name>
<feature type="transmembrane region" description="Helical" evidence="7">
    <location>
        <begin position="383"/>
        <end position="403"/>
    </location>
</feature>